<reference evidence="2 3" key="1">
    <citation type="submission" date="2015-01" db="EMBL/GenBank/DDBJ databases">
        <title>The Genome Sequence of Exophiala oligosperma CBS72588.</title>
        <authorList>
            <consortium name="The Broad Institute Genomics Platform"/>
            <person name="Cuomo C."/>
            <person name="de Hoog S."/>
            <person name="Gorbushina A."/>
            <person name="Stielow B."/>
            <person name="Teixiera M."/>
            <person name="Abouelleil A."/>
            <person name="Chapman S.B."/>
            <person name="Priest M."/>
            <person name="Young S.K."/>
            <person name="Wortman J."/>
            <person name="Nusbaum C."/>
            <person name="Birren B."/>
        </authorList>
    </citation>
    <scope>NUCLEOTIDE SEQUENCE [LARGE SCALE GENOMIC DNA]</scope>
    <source>
        <strain evidence="2 3">CBS 72588</strain>
    </source>
</reference>
<dbReference type="InterPro" id="IPR046341">
    <property type="entry name" value="SET_dom_sf"/>
</dbReference>
<dbReference type="EMBL" id="KN847334">
    <property type="protein sequence ID" value="KIW45164.1"/>
    <property type="molecule type" value="Genomic_DNA"/>
</dbReference>
<name>A0A0D2EAZ8_9EURO</name>
<evidence type="ECO:0000313" key="2">
    <source>
        <dbReference type="EMBL" id="KIW45164.1"/>
    </source>
</evidence>
<dbReference type="GeneID" id="27355645"/>
<proteinExistence type="predicted"/>
<dbReference type="Proteomes" id="UP000053342">
    <property type="component" value="Unassembled WGS sequence"/>
</dbReference>
<feature type="compositionally biased region" description="Polar residues" evidence="1">
    <location>
        <begin position="18"/>
        <end position="27"/>
    </location>
</feature>
<dbReference type="SUPFAM" id="SSF82199">
    <property type="entry name" value="SET domain"/>
    <property type="match status" value="1"/>
</dbReference>
<dbReference type="VEuPathDB" id="FungiDB:PV06_03571"/>
<dbReference type="PANTHER" id="PTHR13271">
    <property type="entry name" value="UNCHARACTERIZED PUTATIVE METHYLTRANSFERASE"/>
    <property type="match status" value="1"/>
</dbReference>
<dbReference type="STRING" id="215243.A0A0D2EAZ8"/>
<evidence type="ECO:0008006" key="4">
    <source>
        <dbReference type="Google" id="ProtNLM"/>
    </source>
</evidence>
<accession>A0A0D2EAZ8</accession>
<keyword evidence="3" id="KW-1185">Reference proteome</keyword>
<dbReference type="HOGENOM" id="CLU_393276_0_0_1"/>
<dbReference type="OrthoDB" id="42889at2759"/>
<gene>
    <name evidence="2" type="ORF">PV06_03571</name>
</gene>
<dbReference type="RefSeq" id="XP_016265380.1">
    <property type="nucleotide sequence ID" value="XM_016404375.1"/>
</dbReference>
<protein>
    <recommendedName>
        <fullName evidence="4">SET domain-containing protein</fullName>
    </recommendedName>
</protein>
<dbReference type="Gene3D" id="3.90.1410.10">
    <property type="entry name" value="set domain protein methyltransferase, domain 1"/>
    <property type="match status" value="1"/>
</dbReference>
<organism evidence="2 3">
    <name type="scientific">Exophiala oligosperma</name>
    <dbReference type="NCBI Taxonomy" id="215243"/>
    <lineage>
        <taxon>Eukaryota</taxon>
        <taxon>Fungi</taxon>
        <taxon>Dikarya</taxon>
        <taxon>Ascomycota</taxon>
        <taxon>Pezizomycotina</taxon>
        <taxon>Eurotiomycetes</taxon>
        <taxon>Chaetothyriomycetidae</taxon>
        <taxon>Chaetothyriales</taxon>
        <taxon>Herpotrichiellaceae</taxon>
        <taxon>Exophiala</taxon>
    </lineage>
</organism>
<evidence type="ECO:0000256" key="1">
    <source>
        <dbReference type="SAM" id="MobiDB-lite"/>
    </source>
</evidence>
<feature type="region of interest" description="Disordered" evidence="1">
    <location>
        <begin position="1"/>
        <end position="27"/>
    </location>
</feature>
<evidence type="ECO:0000313" key="3">
    <source>
        <dbReference type="Proteomes" id="UP000053342"/>
    </source>
</evidence>
<dbReference type="InterPro" id="IPR050600">
    <property type="entry name" value="SETD3_SETD6_MTase"/>
</dbReference>
<dbReference type="AlphaFoldDB" id="A0A0D2EAZ8"/>
<dbReference type="GO" id="GO:0016279">
    <property type="term" value="F:protein-lysine N-methyltransferase activity"/>
    <property type="evidence" value="ECO:0007669"/>
    <property type="project" value="TreeGrafter"/>
</dbReference>
<sequence>MEPDNTKLQPDVVETRHGSSTPPLHMNNTAEPEADIFHGHRRLVDWVLANNGYFHPHAQIAFSRRKGFHAVVANGEHVSAGTRVASCPISTTISVLNALEIHPFQSHGTRFPEGFLRRQRKNPESLQTFFLMEQLVLGEQSWWAPYIATLPTVQEVMDQQFDEEKDLIWLQGTNLPGGISERISKWKEMYLCGLDELKELQWQNALTGEYTWPRFLWAATIFGSRSFTSQVLDDTEPAEQARHSYRESGTESDPNGLVHLFSQRFAVLLPLMDLLNHKPGAQVEWQARFNFVGLQLLESYESEQELYNNYGPRENEGLLLAYGFTVPDNPFDHLVISIRTPPGSPLALTHTWQQDPRSDPERRCYIFDCHHPRSTSATLLETSLFSFDLLDSISVLCANERELQMMLYGKQTLMSYCLGDKPKFEDGRIVLATISQLLMDCSERASRLRATDPSRFEPPLLPENLKQQNAKTYRDSQLNIVETAIAICKFVLIFATNEDSREMIQNKLQRELSDRVFTNLHQLLERHQSQLTHSFELLTPSGILDMLSPELSTSLQNCISRIKTNHEIAAGGGEMSQMNVDKVHHTVILAALYEEYLHGVKLPRRITQWLKQLAEWYPLDSESWAYVPGPGPWDPGEEPPSGLMDLLAARAAMSPTFPAESNVKRWMKPEKLCWGWNVIEEQNVRVPASILGQAETENSGQSEGRILIYWQKY</sequence>